<feature type="compositionally biased region" description="Basic residues" evidence="1">
    <location>
        <begin position="129"/>
        <end position="144"/>
    </location>
</feature>
<evidence type="ECO:0000256" key="1">
    <source>
        <dbReference type="SAM" id="MobiDB-lite"/>
    </source>
</evidence>
<proteinExistence type="predicted"/>
<reference evidence="2" key="1">
    <citation type="submission" date="2020-05" db="EMBL/GenBank/DDBJ databases">
        <title>WGS assembly of Panicum virgatum.</title>
        <authorList>
            <person name="Lovell J.T."/>
            <person name="Jenkins J."/>
            <person name="Shu S."/>
            <person name="Juenger T.E."/>
            <person name="Schmutz J."/>
        </authorList>
    </citation>
    <scope>NUCLEOTIDE SEQUENCE</scope>
    <source>
        <strain evidence="2">AP13</strain>
    </source>
</reference>
<keyword evidence="3" id="KW-1185">Reference proteome</keyword>
<organism evidence="2 3">
    <name type="scientific">Panicum virgatum</name>
    <name type="common">Blackwell switchgrass</name>
    <dbReference type="NCBI Taxonomy" id="38727"/>
    <lineage>
        <taxon>Eukaryota</taxon>
        <taxon>Viridiplantae</taxon>
        <taxon>Streptophyta</taxon>
        <taxon>Embryophyta</taxon>
        <taxon>Tracheophyta</taxon>
        <taxon>Spermatophyta</taxon>
        <taxon>Magnoliopsida</taxon>
        <taxon>Liliopsida</taxon>
        <taxon>Poales</taxon>
        <taxon>Poaceae</taxon>
        <taxon>PACMAD clade</taxon>
        <taxon>Panicoideae</taxon>
        <taxon>Panicodae</taxon>
        <taxon>Paniceae</taxon>
        <taxon>Panicinae</taxon>
        <taxon>Panicum</taxon>
        <taxon>Panicum sect. Hiantes</taxon>
    </lineage>
</organism>
<evidence type="ECO:0000313" key="3">
    <source>
        <dbReference type="Proteomes" id="UP000823388"/>
    </source>
</evidence>
<dbReference type="Proteomes" id="UP000823388">
    <property type="component" value="Chromosome 8N"/>
</dbReference>
<sequence length="175" mass="19267">MGSYHYASTSQIIFAAVDSNPKPAYKATEQILSCPHRRRGLERRGRRLTRPRFPGFHGHPVRRHGTAVRAANAEAMWLERLLRRQETVDAVRSDERERARFSEVPRAAAPRRRAGALPGRAACATRREPPHRRHPAGGARRRGRGGQVADVRGIGVLLEPLAECGGSAEADSATG</sequence>
<gene>
    <name evidence="2" type="ORF">PVAP13_8NG025101</name>
</gene>
<accession>A0A8T0P147</accession>
<feature type="compositionally biased region" description="Low complexity" evidence="1">
    <location>
        <begin position="115"/>
        <end position="124"/>
    </location>
</feature>
<comment type="caution">
    <text evidence="2">The sequence shown here is derived from an EMBL/GenBank/DDBJ whole genome shotgun (WGS) entry which is preliminary data.</text>
</comment>
<name>A0A8T0P147_PANVG</name>
<feature type="compositionally biased region" description="Basic and acidic residues" evidence="1">
    <location>
        <begin position="89"/>
        <end position="103"/>
    </location>
</feature>
<feature type="region of interest" description="Disordered" evidence="1">
    <location>
        <begin position="89"/>
        <end position="148"/>
    </location>
</feature>
<dbReference type="EMBL" id="CM029052">
    <property type="protein sequence ID" value="KAG2555727.1"/>
    <property type="molecule type" value="Genomic_DNA"/>
</dbReference>
<evidence type="ECO:0000313" key="2">
    <source>
        <dbReference type="EMBL" id="KAG2555727.1"/>
    </source>
</evidence>
<dbReference type="AlphaFoldDB" id="A0A8T0P147"/>
<protein>
    <submittedName>
        <fullName evidence="2">Uncharacterized protein</fullName>
    </submittedName>
</protein>